<dbReference type="EMBL" id="AGBB01000017">
    <property type="protein sequence ID" value="EGY80697.1"/>
    <property type="molecule type" value="Genomic_DNA"/>
</dbReference>
<keyword evidence="1" id="KW-0812">Transmembrane</keyword>
<protein>
    <submittedName>
        <fullName evidence="2">HD phosphohydrolase family protein</fullName>
    </submittedName>
</protein>
<dbReference type="AlphaFoldDB" id="G4D1A8"/>
<evidence type="ECO:0000313" key="3">
    <source>
        <dbReference type="Proteomes" id="UP000003422"/>
    </source>
</evidence>
<dbReference type="STRING" id="997350.HMPREF9129_0188"/>
<gene>
    <name evidence="2" type="ORF">HMPREF9129_0188</name>
</gene>
<dbReference type="Proteomes" id="UP000003422">
    <property type="component" value="Unassembled WGS sequence"/>
</dbReference>
<name>G4D1A8_9FIRM</name>
<keyword evidence="1" id="KW-1133">Transmembrane helix</keyword>
<dbReference type="HOGENOM" id="CLU_3274219_0_0_9"/>
<evidence type="ECO:0000313" key="2">
    <source>
        <dbReference type="EMBL" id="EGY80697.1"/>
    </source>
</evidence>
<keyword evidence="3" id="KW-1185">Reference proteome</keyword>
<proteinExistence type="predicted"/>
<feature type="transmembrane region" description="Helical" evidence="1">
    <location>
        <begin position="17"/>
        <end position="34"/>
    </location>
</feature>
<accession>G4D1A8</accession>
<reference evidence="2 3" key="1">
    <citation type="submission" date="2011-06" db="EMBL/GenBank/DDBJ databases">
        <authorList>
            <person name="Muzny D."/>
            <person name="Qin X."/>
            <person name="Deng J."/>
            <person name="Jiang H."/>
            <person name="Liu Y."/>
            <person name="Qu J."/>
            <person name="Song X.-Z."/>
            <person name="Zhang L."/>
            <person name="Thornton R."/>
            <person name="Coyle M."/>
            <person name="Francisco L."/>
            <person name="Jackson L."/>
            <person name="Javaid M."/>
            <person name="Korchina V."/>
            <person name="Kovar C."/>
            <person name="Mata R."/>
            <person name="Mathew T."/>
            <person name="Ngo R."/>
            <person name="Nguyen L."/>
            <person name="Nguyen N."/>
            <person name="Okwuonu G."/>
            <person name="Ongeri F."/>
            <person name="Pham C."/>
            <person name="Simmons D."/>
            <person name="Wilczek-Boney K."/>
            <person name="Hale W."/>
            <person name="Jakkamsetti A."/>
            <person name="Pham P."/>
            <person name="Ruth R."/>
            <person name="San Lucas F."/>
            <person name="Warren J."/>
            <person name="Zhang J."/>
            <person name="Zhao Z."/>
            <person name="Zhou C."/>
            <person name="Zhu D."/>
            <person name="Lee S."/>
            <person name="Bess C."/>
            <person name="Blankenburg K."/>
            <person name="Forbes L."/>
            <person name="Fu Q."/>
            <person name="Gubbala S."/>
            <person name="Hirani K."/>
            <person name="Jayaseelan J.C."/>
            <person name="Lara F."/>
            <person name="Munidasa M."/>
            <person name="Palculict T."/>
            <person name="Patil S."/>
            <person name="Pu L.-L."/>
            <person name="Saada N."/>
            <person name="Tang L."/>
            <person name="Weissenberger G."/>
            <person name="Zhu Y."/>
            <person name="Hemphill L."/>
            <person name="Shang Y."/>
            <person name="Youmans B."/>
            <person name="Ayvaz T."/>
            <person name="Ross M."/>
            <person name="Santibanez J."/>
            <person name="Aqrawi P."/>
            <person name="Gross S."/>
            <person name="Joshi V."/>
            <person name="Fowler G."/>
            <person name="Nazareth L."/>
            <person name="Reid J."/>
            <person name="Worley K."/>
            <person name="Petrosino J."/>
            <person name="Highlander S."/>
            <person name="Gibbs R."/>
        </authorList>
    </citation>
    <scope>NUCLEOTIDE SEQUENCE [LARGE SCALE GENOMIC DNA]</scope>
    <source>
        <strain evidence="2 3">ATCC 29427</strain>
    </source>
</reference>
<sequence length="41" mass="4875">MLLNFLIYCAGIIEKDIVKFTIAVLYSLILYAYIKKQYKEK</sequence>
<dbReference type="GO" id="GO:0016787">
    <property type="term" value="F:hydrolase activity"/>
    <property type="evidence" value="ECO:0007669"/>
    <property type="project" value="UniProtKB-KW"/>
</dbReference>
<organism evidence="2 3">
    <name type="scientific">Peptoniphilus indolicus ATCC 29427</name>
    <dbReference type="NCBI Taxonomy" id="997350"/>
    <lineage>
        <taxon>Bacteria</taxon>
        <taxon>Bacillati</taxon>
        <taxon>Bacillota</taxon>
        <taxon>Tissierellia</taxon>
        <taxon>Tissierellales</taxon>
        <taxon>Peptoniphilaceae</taxon>
        <taxon>Peptoniphilus</taxon>
    </lineage>
</organism>
<comment type="caution">
    <text evidence="2">The sequence shown here is derived from an EMBL/GenBank/DDBJ whole genome shotgun (WGS) entry which is preliminary data.</text>
</comment>
<keyword evidence="2" id="KW-0378">Hydrolase</keyword>
<keyword evidence="1" id="KW-0472">Membrane</keyword>
<evidence type="ECO:0000256" key="1">
    <source>
        <dbReference type="SAM" id="Phobius"/>
    </source>
</evidence>